<sequence length="93" mass="9637">MAFETAGWTTVAAGKSGNAPSVYAYKTTDAVTAVRVAGYFNTIRSLLQIGDIIFVSVLSGSALSTASILVVKDKSDTAVDTTDQLALTVTDTD</sequence>
<evidence type="ECO:0000313" key="1">
    <source>
        <dbReference type="EMBL" id="CAB5238757.1"/>
    </source>
</evidence>
<name>A0A6J7XSF4_9CAUD</name>
<organism evidence="1">
    <name type="scientific">uncultured Caudovirales phage</name>
    <dbReference type="NCBI Taxonomy" id="2100421"/>
    <lineage>
        <taxon>Viruses</taxon>
        <taxon>Duplodnaviria</taxon>
        <taxon>Heunggongvirae</taxon>
        <taxon>Uroviricota</taxon>
        <taxon>Caudoviricetes</taxon>
        <taxon>Peduoviridae</taxon>
        <taxon>Maltschvirus</taxon>
        <taxon>Maltschvirus maltsch</taxon>
    </lineage>
</organism>
<proteinExistence type="predicted"/>
<gene>
    <name evidence="1" type="ORF">UFOVP375_39</name>
</gene>
<dbReference type="EMBL" id="LR798464">
    <property type="protein sequence ID" value="CAB5238757.1"/>
    <property type="molecule type" value="Genomic_DNA"/>
</dbReference>
<accession>A0A6J7XSF4</accession>
<reference evidence="1" key="1">
    <citation type="submission" date="2020-05" db="EMBL/GenBank/DDBJ databases">
        <authorList>
            <person name="Chiriac C."/>
            <person name="Salcher M."/>
            <person name="Ghai R."/>
            <person name="Kavagutti S V."/>
        </authorList>
    </citation>
    <scope>NUCLEOTIDE SEQUENCE</scope>
</reference>
<protein>
    <submittedName>
        <fullName evidence="1">Uncharacterized protein</fullName>
    </submittedName>
</protein>